<dbReference type="HOGENOM" id="CLU_043994_7_0_1"/>
<reference evidence="1 2" key="1">
    <citation type="submission" date="2015-01" db="EMBL/GenBank/DDBJ databases">
        <title>The Genome Sequence of Exophiala oligosperma CBS72588.</title>
        <authorList>
            <consortium name="The Broad Institute Genomics Platform"/>
            <person name="Cuomo C."/>
            <person name="de Hoog S."/>
            <person name="Gorbushina A."/>
            <person name="Stielow B."/>
            <person name="Teixiera M."/>
            <person name="Abouelleil A."/>
            <person name="Chapman S.B."/>
            <person name="Priest M."/>
            <person name="Young S.K."/>
            <person name="Wortman J."/>
            <person name="Nusbaum C."/>
            <person name="Birren B."/>
        </authorList>
    </citation>
    <scope>NUCLEOTIDE SEQUENCE [LARGE SCALE GENOMIC DNA]</scope>
    <source>
        <strain evidence="1 2">CBS 72588</strain>
    </source>
</reference>
<dbReference type="InterPro" id="IPR036610">
    <property type="entry name" value="PEBP-like_sf"/>
</dbReference>
<dbReference type="GO" id="GO:0046578">
    <property type="term" value="P:regulation of Ras protein signal transduction"/>
    <property type="evidence" value="ECO:0007669"/>
    <property type="project" value="TreeGrafter"/>
</dbReference>
<dbReference type="OrthoDB" id="2506647at2759"/>
<sequence length="176" mass="19148">MPSNESVKRNLKLIQDDPSKVLGLTVGKKHMPKPGDYIPRADAQSAPSISYAGLDSSRSYIVVCLDIDAPFRSFDVLGPILHWIQPGFAAAQGSAELNSTAPFVVDYIGPAPPPGAAPHRYCFFLYEQPAGFDGKQYAPPNGQKMSNWSRMRCSLDAWEKKLGLGAVVAVNYFTSN</sequence>
<dbReference type="Proteomes" id="UP000053342">
    <property type="component" value="Unassembled WGS sequence"/>
</dbReference>
<dbReference type="GO" id="GO:0005543">
    <property type="term" value="F:phospholipid binding"/>
    <property type="evidence" value="ECO:0007669"/>
    <property type="project" value="TreeGrafter"/>
</dbReference>
<proteinExistence type="predicted"/>
<evidence type="ECO:0000313" key="1">
    <source>
        <dbReference type="EMBL" id="KIW40602.1"/>
    </source>
</evidence>
<dbReference type="SUPFAM" id="SSF49777">
    <property type="entry name" value="PEBP-like"/>
    <property type="match status" value="1"/>
</dbReference>
<dbReference type="EMBL" id="KN847338">
    <property type="protein sequence ID" value="KIW40602.1"/>
    <property type="molecule type" value="Genomic_DNA"/>
</dbReference>
<dbReference type="STRING" id="215243.A0A0D2BT31"/>
<dbReference type="InterPro" id="IPR008914">
    <property type="entry name" value="PEBP"/>
</dbReference>
<dbReference type="FunFam" id="3.90.280.10:FF:000013">
    <property type="entry name" value="Protease inhibitor (Tfs1), putative"/>
    <property type="match status" value="1"/>
</dbReference>
<dbReference type="PANTHER" id="PTHR11362:SF78">
    <property type="entry name" value="PROTEASE INHIBITOR"/>
    <property type="match status" value="1"/>
</dbReference>
<dbReference type="RefSeq" id="XP_016260818.1">
    <property type="nucleotide sequence ID" value="XM_016409064.1"/>
</dbReference>
<dbReference type="GO" id="GO:0030414">
    <property type="term" value="F:peptidase inhibitor activity"/>
    <property type="evidence" value="ECO:0007669"/>
    <property type="project" value="TreeGrafter"/>
</dbReference>
<accession>A0A0D2BT31</accession>
<dbReference type="VEuPathDB" id="FungiDB:PV06_07785"/>
<dbReference type="Gene3D" id="3.90.280.10">
    <property type="entry name" value="PEBP-like"/>
    <property type="match status" value="1"/>
</dbReference>
<dbReference type="PANTHER" id="PTHR11362">
    <property type="entry name" value="PHOSPHATIDYLETHANOLAMINE-BINDING PROTEIN"/>
    <property type="match status" value="1"/>
</dbReference>
<name>A0A0D2BT31_9EURO</name>
<protein>
    <recommendedName>
        <fullName evidence="3">YbhB/YbcL family Raf kinase inhibitor-like protein</fullName>
    </recommendedName>
</protein>
<dbReference type="GeneID" id="27359859"/>
<evidence type="ECO:0008006" key="3">
    <source>
        <dbReference type="Google" id="ProtNLM"/>
    </source>
</evidence>
<dbReference type="Pfam" id="PF01161">
    <property type="entry name" value="PBP"/>
    <property type="match status" value="1"/>
</dbReference>
<dbReference type="InterPro" id="IPR035810">
    <property type="entry name" value="PEBP_euk"/>
</dbReference>
<dbReference type="AlphaFoldDB" id="A0A0D2BT31"/>
<evidence type="ECO:0000313" key="2">
    <source>
        <dbReference type="Proteomes" id="UP000053342"/>
    </source>
</evidence>
<dbReference type="CDD" id="cd00866">
    <property type="entry name" value="PEBP_euk"/>
    <property type="match status" value="1"/>
</dbReference>
<organism evidence="1 2">
    <name type="scientific">Exophiala oligosperma</name>
    <dbReference type="NCBI Taxonomy" id="215243"/>
    <lineage>
        <taxon>Eukaryota</taxon>
        <taxon>Fungi</taxon>
        <taxon>Dikarya</taxon>
        <taxon>Ascomycota</taxon>
        <taxon>Pezizomycotina</taxon>
        <taxon>Eurotiomycetes</taxon>
        <taxon>Chaetothyriomycetidae</taxon>
        <taxon>Chaetothyriales</taxon>
        <taxon>Herpotrichiellaceae</taxon>
        <taxon>Exophiala</taxon>
    </lineage>
</organism>
<dbReference type="GO" id="GO:0030162">
    <property type="term" value="P:regulation of proteolysis"/>
    <property type="evidence" value="ECO:0007669"/>
    <property type="project" value="TreeGrafter"/>
</dbReference>
<keyword evidence="2" id="KW-1185">Reference proteome</keyword>
<gene>
    <name evidence="1" type="ORF">PV06_07785</name>
</gene>